<dbReference type="SUPFAM" id="SSF90123">
    <property type="entry name" value="ABC transporter transmembrane region"/>
    <property type="match status" value="1"/>
</dbReference>
<dbReference type="EMBL" id="JBHLTM010000075">
    <property type="protein sequence ID" value="MFC0686663.1"/>
    <property type="molecule type" value="Genomic_DNA"/>
</dbReference>
<feature type="transmembrane region" description="Helical" evidence="8">
    <location>
        <begin position="97"/>
        <end position="115"/>
    </location>
</feature>
<comment type="caution">
    <text evidence="11">The sequence shown here is derived from an EMBL/GenBank/DDBJ whole genome shotgun (WGS) entry which is preliminary data.</text>
</comment>
<dbReference type="PANTHER" id="PTHR24221:SF654">
    <property type="entry name" value="ATP-BINDING CASSETTE SUB-FAMILY B MEMBER 6"/>
    <property type="match status" value="1"/>
</dbReference>
<gene>
    <name evidence="11" type="ORF">ACFFF8_18925</name>
</gene>
<accession>A0ABV6SF29</accession>
<dbReference type="InterPro" id="IPR017871">
    <property type="entry name" value="ABC_transporter-like_CS"/>
</dbReference>
<dbReference type="Proteomes" id="UP001589858">
    <property type="component" value="Unassembled WGS sequence"/>
</dbReference>
<keyword evidence="6 8" id="KW-0472">Membrane</keyword>
<dbReference type="GO" id="GO:0005524">
    <property type="term" value="F:ATP binding"/>
    <property type="evidence" value="ECO:0007669"/>
    <property type="project" value="UniProtKB-KW"/>
</dbReference>
<evidence type="ECO:0000256" key="5">
    <source>
        <dbReference type="ARBA" id="ARBA00022989"/>
    </source>
</evidence>
<protein>
    <submittedName>
        <fullName evidence="11">ABC transporter ATP-binding protein</fullName>
    </submittedName>
</protein>
<feature type="region of interest" description="Disordered" evidence="7">
    <location>
        <begin position="1"/>
        <end position="26"/>
    </location>
</feature>
<evidence type="ECO:0000259" key="9">
    <source>
        <dbReference type="PROSITE" id="PS50893"/>
    </source>
</evidence>
<dbReference type="InterPro" id="IPR003593">
    <property type="entry name" value="AAA+_ATPase"/>
</dbReference>
<evidence type="ECO:0000256" key="4">
    <source>
        <dbReference type="ARBA" id="ARBA00022840"/>
    </source>
</evidence>
<dbReference type="PROSITE" id="PS50893">
    <property type="entry name" value="ABC_TRANSPORTER_2"/>
    <property type="match status" value="1"/>
</dbReference>
<feature type="transmembrane region" description="Helical" evidence="8">
    <location>
        <begin position="315"/>
        <end position="332"/>
    </location>
</feature>
<feature type="transmembrane region" description="Helical" evidence="8">
    <location>
        <begin position="172"/>
        <end position="194"/>
    </location>
</feature>
<dbReference type="InterPro" id="IPR003439">
    <property type="entry name" value="ABC_transporter-like_ATP-bd"/>
</dbReference>
<dbReference type="PROSITE" id="PS00211">
    <property type="entry name" value="ABC_TRANSPORTER_1"/>
    <property type="match status" value="1"/>
</dbReference>
<dbReference type="Pfam" id="PF00005">
    <property type="entry name" value="ABC_tran"/>
    <property type="match status" value="1"/>
</dbReference>
<organism evidence="11 12">
    <name type="scientific">Novosphingobium clariflavum</name>
    <dbReference type="NCBI Taxonomy" id="2029884"/>
    <lineage>
        <taxon>Bacteria</taxon>
        <taxon>Pseudomonadati</taxon>
        <taxon>Pseudomonadota</taxon>
        <taxon>Alphaproteobacteria</taxon>
        <taxon>Sphingomonadales</taxon>
        <taxon>Sphingomonadaceae</taxon>
        <taxon>Novosphingobium</taxon>
    </lineage>
</organism>
<evidence type="ECO:0000256" key="1">
    <source>
        <dbReference type="ARBA" id="ARBA00004651"/>
    </source>
</evidence>
<keyword evidence="5 8" id="KW-1133">Transmembrane helix</keyword>
<evidence type="ECO:0000256" key="6">
    <source>
        <dbReference type="ARBA" id="ARBA00023136"/>
    </source>
</evidence>
<feature type="compositionally biased region" description="Low complexity" evidence="7">
    <location>
        <begin position="1"/>
        <end position="13"/>
    </location>
</feature>
<dbReference type="Gene3D" id="3.40.50.300">
    <property type="entry name" value="P-loop containing nucleotide triphosphate hydrolases"/>
    <property type="match status" value="1"/>
</dbReference>
<proteinExistence type="predicted"/>
<dbReference type="PANTHER" id="PTHR24221">
    <property type="entry name" value="ATP-BINDING CASSETTE SUB-FAMILY B"/>
    <property type="match status" value="1"/>
</dbReference>
<evidence type="ECO:0000259" key="10">
    <source>
        <dbReference type="PROSITE" id="PS50929"/>
    </source>
</evidence>
<dbReference type="SUPFAM" id="SSF52540">
    <property type="entry name" value="P-loop containing nucleoside triphosphate hydrolases"/>
    <property type="match status" value="1"/>
</dbReference>
<dbReference type="InterPro" id="IPR039421">
    <property type="entry name" value="Type_1_exporter"/>
</dbReference>
<evidence type="ECO:0000256" key="2">
    <source>
        <dbReference type="ARBA" id="ARBA00022692"/>
    </source>
</evidence>
<keyword evidence="4 11" id="KW-0067">ATP-binding</keyword>
<keyword evidence="2 8" id="KW-0812">Transmembrane</keyword>
<evidence type="ECO:0000313" key="11">
    <source>
        <dbReference type="EMBL" id="MFC0686663.1"/>
    </source>
</evidence>
<evidence type="ECO:0000256" key="8">
    <source>
        <dbReference type="SAM" id="Phobius"/>
    </source>
</evidence>
<dbReference type="Pfam" id="PF00664">
    <property type="entry name" value="ABC_membrane"/>
    <property type="match status" value="1"/>
</dbReference>
<name>A0ABV6SF29_9SPHN</name>
<dbReference type="PROSITE" id="PS50929">
    <property type="entry name" value="ABC_TM1F"/>
    <property type="match status" value="1"/>
</dbReference>
<dbReference type="CDD" id="cd07346">
    <property type="entry name" value="ABC_6TM_exporters"/>
    <property type="match status" value="1"/>
</dbReference>
<dbReference type="InterPro" id="IPR027417">
    <property type="entry name" value="P-loop_NTPase"/>
</dbReference>
<keyword evidence="3" id="KW-0547">Nucleotide-binding</keyword>
<dbReference type="Gene3D" id="1.20.1560.10">
    <property type="entry name" value="ABC transporter type 1, transmembrane domain"/>
    <property type="match status" value="1"/>
</dbReference>
<feature type="transmembrane region" description="Helical" evidence="8">
    <location>
        <begin position="200"/>
        <end position="217"/>
    </location>
</feature>
<evidence type="ECO:0000256" key="3">
    <source>
        <dbReference type="ARBA" id="ARBA00022741"/>
    </source>
</evidence>
<sequence>MTQATIATAHHAAPSGTSPSPSVRSPLARSPLARYPLLRSLALYRKIPVLFTATFALFAVINLSLSLQQWLVGRALDAVNSGKAATRLPDGSIDFSVALHWAALLVALATARGVLQYISGMCSIRASQSLLSTLREKILVQVQSLQLGYHWQHGMGEMITRTTRDADKLRDALVAFWRQTVETALVVGAAMGLLFWYDRVLGLVPFLLTVIGFLIFVRQTDTLVVLDRNVSDAYDQVNQDLSEGIGGVRVIKSFRLEQSRIRKFQGHVGFFLDQSRHALAWCSSRIPIPQAVVALGHVWIMAYGAHLVVAGRLGIGELVSALLIATTLVFRVETIGRVMRIFADARASAARIWDLLDERPSIVGGDVVLPDGTLGFRLNAVRLLSPGGETAVLDDCSLTVEPGQIVALVGATGSGKSSLASLLPRLADASGGAVAIGSDANGWHDVRRLDLAALRRRVHVVPQDIFLFSDTLAANLRAAAPDADDAALEEALSLAGAGELLARLPEGLETRIGDRGVTLSGGQRQRLCLARALLGRPDILVLDDATSALDAVTERAVLTGIRNLRAAHGGRMTVLLVTSKLSSVLQAERALLLAGGRIRASGKHEDLLLDPLYRDLLGIDRAAA</sequence>
<dbReference type="SMART" id="SM00382">
    <property type="entry name" value="AAA"/>
    <property type="match status" value="1"/>
</dbReference>
<comment type="subcellular location">
    <subcellularLocation>
        <location evidence="1">Cell membrane</location>
        <topology evidence="1">Multi-pass membrane protein</topology>
    </subcellularLocation>
</comment>
<feature type="domain" description="ABC transmembrane type-1" evidence="10">
    <location>
        <begin position="53"/>
        <end position="344"/>
    </location>
</feature>
<keyword evidence="12" id="KW-1185">Reference proteome</keyword>
<evidence type="ECO:0000256" key="7">
    <source>
        <dbReference type="SAM" id="MobiDB-lite"/>
    </source>
</evidence>
<dbReference type="RefSeq" id="WP_267218467.1">
    <property type="nucleotide sequence ID" value="NZ_JAPCWC010000001.1"/>
</dbReference>
<dbReference type="InterPro" id="IPR036640">
    <property type="entry name" value="ABC1_TM_sf"/>
</dbReference>
<dbReference type="InterPro" id="IPR011527">
    <property type="entry name" value="ABC1_TM_dom"/>
</dbReference>
<feature type="domain" description="ABC transporter" evidence="9">
    <location>
        <begin position="376"/>
        <end position="620"/>
    </location>
</feature>
<feature type="transmembrane region" description="Helical" evidence="8">
    <location>
        <begin position="47"/>
        <end position="67"/>
    </location>
</feature>
<reference evidence="11 12" key="1">
    <citation type="submission" date="2024-09" db="EMBL/GenBank/DDBJ databases">
        <authorList>
            <person name="Sun Q."/>
            <person name="Mori K."/>
        </authorList>
    </citation>
    <scope>NUCLEOTIDE SEQUENCE [LARGE SCALE GENOMIC DNA]</scope>
    <source>
        <strain evidence="11 12">CICC 11035S</strain>
    </source>
</reference>
<evidence type="ECO:0000313" key="12">
    <source>
        <dbReference type="Proteomes" id="UP001589858"/>
    </source>
</evidence>